<protein>
    <submittedName>
        <fullName evidence="2">Uncharacterized protein</fullName>
    </submittedName>
</protein>
<reference evidence="2" key="1">
    <citation type="submission" date="2020-10" db="EMBL/GenBank/DDBJ databases">
        <authorList>
            <person name="Gilroy R."/>
        </authorList>
    </citation>
    <scope>NUCLEOTIDE SEQUENCE</scope>
    <source>
        <strain evidence="2">ChiBcec2-4451</strain>
    </source>
</reference>
<keyword evidence="1" id="KW-1133">Transmembrane helix</keyword>
<accession>A0A9D1NXB9</accession>
<dbReference type="EMBL" id="DVON01000275">
    <property type="protein sequence ID" value="HIV14013.1"/>
    <property type="molecule type" value="Genomic_DNA"/>
</dbReference>
<feature type="non-terminal residue" evidence="2">
    <location>
        <position position="65"/>
    </location>
</feature>
<gene>
    <name evidence="2" type="ORF">IAA63_12875</name>
</gene>
<reference evidence="2" key="2">
    <citation type="journal article" date="2021" name="PeerJ">
        <title>Extensive microbial diversity within the chicken gut microbiome revealed by metagenomics and culture.</title>
        <authorList>
            <person name="Gilroy R."/>
            <person name="Ravi A."/>
            <person name="Getino M."/>
            <person name="Pursley I."/>
            <person name="Horton D.L."/>
            <person name="Alikhan N.F."/>
            <person name="Baker D."/>
            <person name="Gharbi K."/>
            <person name="Hall N."/>
            <person name="Watson M."/>
            <person name="Adriaenssens E.M."/>
            <person name="Foster-Nyarko E."/>
            <person name="Jarju S."/>
            <person name="Secka A."/>
            <person name="Antonio M."/>
            <person name="Oren A."/>
            <person name="Chaudhuri R.R."/>
            <person name="La Ragione R."/>
            <person name="Hildebrand F."/>
            <person name="Pallen M.J."/>
        </authorList>
    </citation>
    <scope>NUCLEOTIDE SEQUENCE</scope>
    <source>
        <strain evidence="2">ChiBcec2-4451</strain>
    </source>
</reference>
<keyword evidence="1" id="KW-0812">Transmembrane</keyword>
<keyword evidence="1" id="KW-0472">Membrane</keyword>
<proteinExistence type="predicted"/>
<evidence type="ECO:0000313" key="2">
    <source>
        <dbReference type="EMBL" id="HIV14013.1"/>
    </source>
</evidence>
<evidence type="ECO:0000313" key="3">
    <source>
        <dbReference type="Proteomes" id="UP000886723"/>
    </source>
</evidence>
<evidence type="ECO:0000256" key="1">
    <source>
        <dbReference type="SAM" id="Phobius"/>
    </source>
</evidence>
<organism evidence="2 3">
    <name type="scientific">Candidatus Pullilachnospira stercoravium</name>
    <dbReference type="NCBI Taxonomy" id="2840913"/>
    <lineage>
        <taxon>Bacteria</taxon>
        <taxon>Bacillati</taxon>
        <taxon>Bacillota</taxon>
        <taxon>Clostridia</taxon>
        <taxon>Lachnospirales</taxon>
        <taxon>Lachnospiraceae</taxon>
        <taxon>Lachnospiraceae incertae sedis</taxon>
        <taxon>Candidatus Pullilachnospira</taxon>
    </lineage>
</organism>
<name>A0A9D1NXB9_9FIRM</name>
<feature type="transmembrane region" description="Helical" evidence="1">
    <location>
        <begin position="6"/>
        <end position="26"/>
    </location>
</feature>
<comment type="caution">
    <text evidence="2">The sequence shown here is derived from an EMBL/GenBank/DDBJ whole genome shotgun (WGS) entry which is preliminary data.</text>
</comment>
<dbReference type="AlphaFoldDB" id="A0A9D1NXB9"/>
<dbReference type="Proteomes" id="UP000886723">
    <property type="component" value="Unassembled WGS sequence"/>
</dbReference>
<sequence length="65" mass="7246">MKIRAVLGAGIGTMALVIIVLLTVLWPRRQNDESGQEEPVREITVISSYEVPAHQEALKKIAENY</sequence>